<gene>
    <name evidence="8" type="primary">agaA_2</name>
    <name evidence="8" type="ORF">Pla175_44510</name>
</gene>
<comment type="catalytic activity">
    <reaction evidence="5">
        <text>Hydrolysis of terminal, non-reducing alpha-D-galactose residues in alpha-D-galactosides, including galactose oligosaccharides, galactomannans and galactolipids.</text>
        <dbReference type="EC" id="3.2.1.22"/>
    </reaction>
</comment>
<keyword evidence="9" id="KW-1185">Reference proteome</keyword>
<dbReference type="InterPro" id="IPR013785">
    <property type="entry name" value="Aldolase_TIM"/>
</dbReference>
<dbReference type="InterPro" id="IPR017853">
    <property type="entry name" value="GH"/>
</dbReference>
<evidence type="ECO:0000256" key="5">
    <source>
        <dbReference type="RuleBase" id="RU361168"/>
    </source>
</evidence>
<dbReference type="EC" id="3.2.1.22" evidence="5"/>
<protein>
    <recommendedName>
        <fullName evidence="5">Alpha-galactosidase</fullName>
        <ecNumber evidence="5">3.2.1.22</ecNumber>
    </recommendedName>
    <alternativeName>
        <fullName evidence="5">Melibiase</fullName>
    </alternativeName>
</protein>
<sequence>MHRCSYPYVLFTIVVFPVLAIADPAGPVAQRPPMGWNSFDSYDCRINEHQFRGVVDWLADRMAPLGYEYAVIDYIWFNPNPGAWDNPERRLGHPNLRLDAQGRPVERLTLDRWGRPLPSVERFPSAEGGKGFGPIADYVHGKGMKFGIHIMRGIPRQAYYDDLPIKGTDTTARDIAEPFDTCEWCNNMYGVDPSKPGAQAYYDSLMELYASWGVDFIKADDTMYPPYHAGEIEMMRKAIDKCGRPMVLSLSCGEAPLSRARHLVQNANMWRVSADFWDNWQSLEHSFDLLGAWSGWAGPGHWPDADMLPVGHISLGGRPHGPDRQSQFTPDEHRTLMTLWCVARSPLMWGGDPLTSSEESIAYLTNADLLHVNQHTTDNREVFHESQKACWVAADEASGDRYVALFNLGETPAKVALDLERESLRGTYRVRDLWERRDLPNASKRVSATLPPHGAAMLRLSPAETTDP</sequence>
<dbReference type="GO" id="GO:0004557">
    <property type="term" value="F:alpha-galactosidase activity"/>
    <property type="evidence" value="ECO:0007669"/>
    <property type="project" value="UniProtKB-EC"/>
</dbReference>
<dbReference type="PRINTS" id="PR00740">
    <property type="entry name" value="GLHYDRLASE27"/>
</dbReference>
<dbReference type="OrthoDB" id="9807519at2"/>
<accession>A0A518DHU2</accession>
<dbReference type="RefSeq" id="WP_145290705.1">
    <property type="nucleotide sequence ID" value="NZ_CP036291.1"/>
</dbReference>
<proteinExistence type="inferred from homology"/>
<dbReference type="EMBL" id="CP036291">
    <property type="protein sequence ID" value="QDU91034.1"/>
    <property type="molecule type" value="Genomic_DNA"/>
</dbReference>
<dbReference type="InterPro" id="IPR041233">
    <property type="entry name" value="Melibiase_C"/>
</dbReference>
<dbReference type="InterPro" id="IPR013780">
    <property type="entry name" value="Glyco_hydro_b"/>
</dbReference>
<dbReference type="SUPFAM" id="SSF51445">
    <property type="entry name" value="(Trans)glycosidases"/>
    <property type="match status" value="1"/>
</dbReference>
<dbReference type="CDD" id="cd14792">
    <property type="entry name" value="GH27"/>
    <property type="match status" value="1"/>
</dbReference>
<evidence type="ECO:0000313" key="8">
    <source>
        <dbReference type="EMBL" id="QDU91034.1"/>
    </source>
</evidence>
<reference evidence="8 9" key="1">
    <citation type="submission" date="2019-02" db="EMBL/GenBank/DDBJ databases">
        <title>Deep-cultivation of Planctomycetes and their phenomic and genomic characterization uncovers novel biology.</title>
        <authorList>
            <person name="Wiegand S."/>
            <person name="Jogler M."/>
            <person name="Boedeker C."/>
            <person name="Pinto D."/>
            <person name="Vollmers J."/>
            <person name="Rivas-Marin E."/>
            <person name="Kohn T."/>
            <person name="Peeters S.H."/>
            <person name="Heuer A."/>
            <person name="Rast P."/>
            <person name="Oberbeckmann S."/>
            <person name="Bunk B."/>
            <person name="Jeske O."/>
            <person name="Meyerdierks A."/>
            <person name="Storesund J.E."/>
            <person name="Kallscheuer N."/>
            <person name="Luecker S."/>
            <person name="Lage O.M."/>
            <person name="Pohl T."/>
            <person name="Merkel B.J."/>
            <person name="Hornburger P."/>
            <person name="Mueller R.-W."/>
            <person name="Bruemmer F."/>
            <person name="Labrenz M."/>
            <person name="Spormann A.M."/>
            <person name="Op den Camp H."/>
            <person name="Overmann J."/>
            <person name="Amann R."/>
            <person name="Jetten M.S.M."/>
            <person name="Mascher T."/>
            <person name="Medema M.H."/>
            <person name="Devos D.P."/>
            <person name="Kaster A.-K."/>
            <person name="Ovreas L."/>
            <person name="Rohde M."/>
            <person name="Galperin M.Y."/>
            <person name="Jogler C."/>
        </authorList>
    </citation>
    <scope>NUCLEOTIDE SEQUENCE [LARGE SCALE GENOMIC DNA]</scope>
    <source>
        <strain evidence="8 9">Pla175</strain>
    </source>
</reference>
<evidence type="ECO:0000256" key="6">
    <source>
        <dbReference type="SAM" id="MobiDB-lite"/>
    </source>
</evidence>
<evidence type="ECO:0000313" key="9">
    <source>
        <dbReference type="Proteomes" id="UP000317429"/>
    </source>
</evidence>
<feature type="domain" description="Alpha galactosidase C-terminal" evidence="7">
    <location>
        <begin position="391"/>
        <end position="460"/>
    </location>
</feature>
<dbReference type="GO" id="GO:0005975">
    <property type="term" value="P:carbohydrate metabolic process"/>
    <property type="evidence" value="ECO:0007669"/>
    <property type="project" value="InterPro"/>
</dbReference>
<dbReference type="Pfam" id="PF16499">
    <property type="entry name" value="Melibiase_2"/>
    <property type="match status" value="1"/>
</dbReference>
<dbReference type="Proteomes" id="UP000317429">
    <property type="component" value="Chromosome"/>
</dbReference>
<dbReference type="Gene3D" id="2.60.40.1180">
    <property type="entry name" value="Golgi alpha-mannosidase II"/>
    <property type="match status" value="1"/>
</dbReference>
<dbReference type="PANTHER" id="PTHR11452:SF42">
    <property type="entry name" value="ALPHA-GALACTOSIDASE"/>
    <property type="match status" value="1"/>
</dbReference>
<dbReference type="KEGG" id="pnd:Pla175_44510"/>
<evidence type="ECO:0000256" key="3">
    <source>
        <dbReference type="ARBA" id="ARBA00022801"/>
    </source>
</evidence>
<keyword evidence="2" id="KW-0732">Signal</keyword>
<feature type="region of interest" description="Disordered" evidence="6">
    <location>
        <begin position="445"/>
        <end position="468"/>
    </location>
</feature>
<evidence type="ECO:0000256" key="1">
    <source>
        <dbReference type="ARBA" id="ARBA00009743"/>
    </source>
</evidence>
<organism evidence="8 9">
    <name type="scientific">Pirellulimonas nuda</name>
    <dbReference type="NCBI Taxonomy" id="2528009"/>
    <lineage>
        <taxon>Bacteria</taxon>
        <taxon>Pseudomonadati</taxon>
        <taxon>Planctomycetota</taxon>
        <taxon>Planctomycetia</taxon>
        <taxon>Pirellulales</taxon>
        <taxon>Lacipirellulaceae</taxon>
        <taxon>Pirellulimonas</taxon>
    </lineage>
</organism>
<dbReference type="Pfam" id="PF17801">
    <property type="entry name" value="Melibiase_C"/>
    <property type="match status" value="1"/>
</dbReference>
<keyword evidence="5" id="KW-1015">Disulfide bond</keyword>
<evidence type="ECO:0000259" key="7">
    <source>
        <dbReference type="Pfam" id="PF17801"/>
    </source>
</evidence>
<keyword evidence="4 5" id="KW-0326">Glycosidase</keyword>
<dbReference type="Gene3D" id="3.20.20.70">
    <property type="entry name" value="Aldolase class I"/>
    <property type="match status" value="1"/>
</dbReference>
<dbReference type="AlphaFoldDB" id="A0A518DHU2"/>
<dbReference type="SUPFAM" id="SSF51011">
    <property type="entry name" value="Glycosyl hydrolase domain"/>
    <property type="match status" value="1"/>
</dbReference>
<name>A0A518DHU2_9BACT</name>
<keyword evidence="3 5" id="KW-0378">Hydrolase</keyword>
<comment type="similarity">
    <text evidence="1 5">Belongs to the glycosyl hydrolase 27 family.</text>
</comment>
<dbReference type="PANTHER" id="PTHR11452">
    <property type="entry name" value="ALPHA-GALACTOSIDASE/ALPHA-N-ACETYLGALACTOSAMINIDASE"/>
    <property type="match status" value="1"/>
</dbReference>
<evidence type="ECO:0000256" key="4">
    <source>
        <dbReference type="ARBA" id="ARBA00023295"/>
    </source>
</evidence>
<dbReference type="InterPro" id="IPR002241">
    <property type="entry name" value="Glyco_hydro_27"/>
</dbReference>
<evidence type="ECO:0000256" key="2">
    <source>
        <dbReference type="ARBA" id="ARBA00022729"/>
    </source>
</evidence>